<dbReference type="GO" id="GO:0004519">
    <property type="term" value="F:endonuclease activity"/>
    <property type="evidence" value="ECO:0007669"/>
    <property type="project" value="UniProtKB-KW"/>
</dbReference>
<dbReference type="GO" id="GO:0008270">
    <property type="term" value="F:zinc ion binding"/>
    <property type="evidence" value="ECO:0007669"/>
    <property type="project" value="InterPro"/>
</dbReference>
<dbReference type="RefSeq" id="WP_127080022.1">
    <property type="nucleotide sequence ID" value="NZ_RSCL01000003.1"/>
</dbReference>
<dbReference type="GO" id="GO:0003676">
    <property type="term" value="F:nucleic acid binding"/>
    <property type="evidence" value="ECO:0007669"/>
    <property type="project" value="InterPro"/>
</dbReference>
<keyword evidence="2" id="KW-0378">Hydrolase</keyword>
<gene>
    <name evidence="2" type="ORF">DSM106972_013410</name>
</gene>
<comment type="caution">
    <text evidence="2">The sequence shown here is derived from an EMBL/GenBank/DDBJ whole genome shotgun (WGS) entry which is preliminary data.</text>
</comment>
<dbReference type="SMART" id="SM00507">
    <property type="entry name" value="HNHc"/>
    <property type="match status" value="1"/>
</dbReference>
<dbReference type="InterPro" id="IPR002711">
    <property type="entry name" value="HNH"/>
</dbReference>
<dbReference type="InterPro" id="IPR003615">
    <property type="entry name" value="HNH_nuc"/>
</dbReference>
<dbReference type="OrthoDB" id="514018at2"/>
<evidence type="ECO:0000259" key="1">
    <source>
        <dbReference type="SMART" id="SM00507"/>
    </source>
</evidence>
<evidence type="ECO:0000313" key="2">
    <source>
        <dbReference type="EMBL" id="RUT08173.1"/>
    </source>
</evidence>
<dbReference type="PANTHER" id="PTHR33877:SF1">
    <property type="entry name" value="TYPE IV METHYL-DIRECTED RESTRICTION ENZYME ECOKMCRA"/>
    <property type="match status" value="1"/>
</dbReference>
<accession>A0A3S1CT29</accession>
<dbReference type="Pfam" id="PF01844">
    <property type="entry name" value="HNH"/>
    <property type="match status" value="1"/>
</dbReference>
<organism evidence="2 3">
    <name type="scientific">Dulcicalothrix desertica PCC 7102</name>
    <dbReference type="NCBI Taxonomy" id="232991"/>
    <lineage>
        <taxon>Bacteria</taxon>
        <taxon>Bacillati</taxon>
        <taxon>Cyanobacteriota</taxon>
        <taxon>Cyanophyceae</taxon>
        <taxon>Nostocales</taxon>
        <taxon>Calotrichaceae</taxon>
        <taxon>Dulcicalothrix</taxon>
    </lineage>
</organism>
<dbReference type="Gene3D" id="1.10.30.50">
    <property type="match status" value="1"/>
</dbReference>
<keyword evidence="3" id="KW-1185">Reference proteome</keyword>
<name>A0A3S1CT29_9CYAN</name>
<reference evidence="2" key="2">
    <citation type="journal article" date="2019" name="Genome Biol. Evol.">
        <title>Day and night: Metabolic profiles and evolutionary relationships of six axenic non-marine cyanobacteria.</title>
        <authorList>
            <person name="Will S.E."/>
            <person name="Henke P."/>
            <person name="Boedeker C."/>
            <person name="Huang S."/>
            <person name="Brinkmann H."/>
            <person name="Rohde M."/>
            <person name="Jarek M."/>
            <person name="Friedl T."/>
            <person name="Seufert S."/>
            <person name="Schumacher M."/>
            <person name="Overmann J."/>
            <person name="Neumann-Schaal M."/>
            <person name="Petersen J."/>
        </authorList>
    </citation>
    <scope>NUCLEOTIDE SEQUENCE [LARGE SCALE GENOMIC DNA]</scope>
    <source>
        <strain evidence="2">PCC 7102</strain>
    </source>
</reference>
<protein>
    <submittedName>
        <fullName evidence="2">HNH endonuclease</fullName>
    </submittedName>
</protein>
<keyword evidence="2" id="KW-0255">Endonuclease</keyword>
<dbReference type="EMBL" id="RSCL01000003">
    <property type="protein sequence ID" value="RUT08173.1"/>
    <property type="molecule type" value="Genomic_DNA"/>
</dbReference>
<dbReference type="Proteomes" id="UP000271624">
    <property type="component" value="Unassembled WGS sequence"/>
</dbReference>
<keyword evidence="2" id="KW-0540">Nuclease</keyword>
<feature type="domain" description="HNH nuclease" evidence="1">
    <location>
        <begin position="9"/>
        <end position="64"/>
    </location>
</feature>
<sequence length="143" mass="16162">MARPYIPVEVERRVRSTAKNRCGYCLSPQHLVMARLEIDHIKPVSKGGSSEEINLWLACPLCNGYKSDKTTATDPDTGETVELFNPRTQVWSEHFYWTQDGLRIVGKTPTGRATVIALHLSNDPDALEVRSYWVLAGWHPPED</sequence>
<evidence type="ECO:0000313" key="3">
    <source>
        <dbReference type="Proteomes" id="UP000271624"/>
    </source>
</evidence>
<proteinExistence type="predicted"/>
<dbReference type="AlphaFoldDB" id="A0A3S1CT29"/>
<dbReference type="InterPro" id="IPR052892">
    <property type="entry name" value="NA-targeting_endonuclease"/>
</dbReference>
<dbReference type="PANTHER" id="PTHR33877">
    <property type="entry name" value="SLL1193 PROTEIN"/>
    <property type="match status" value="1"/>
</dbReference>
<reference evidence="2" key="1">
    <citation type="submission" date="2018-12" db="EMBL/GenBank/DDBJ databases">
        <authorList>
            <person name="Will S."/>
            <person name="Neumann-Schaal M."/>
            <person name="Henke P."/>
        </authorList>
    </citation>
    <scope>NUCLEOTIDE SEQUENCE</scope>
    <source>
        <strain evidence="2">PCC 7102</strain>
    </source>
</reference>
<dbReference type="CDD" id="cd00085">
    <property type="entry name" value="HNHc"/>
    <property type="match status" value="1"/>
</dbReference>